<name>D5SUN9_PLAL2</name>
<evidence type="ECO:0000256" key="1">
    <source>
        <dbReference type="SAM" id="Phobius"/>
    </source>
</evidence>
<keyword evidence="1" id="KW-0812">Transmembrane</keyword>
<proteinExistence type="predicted"/>
<dbReference type="HOGENOM" id="CLU_1833347_0_0_0"/>
<keyword evidence="3" id="KW-1185">Reference proteome</keyword>
<sequence precursor="true">MLVISGKQPSSRQRSGWRFLLMSVIWLGIFLAGGVTGAIIHAYWLRATLLEMKQNPDDMPKRIAEIMAYDYGLSPAKEATVLEIISEHHRRVQNLRGEHAPTMESWNAELEAKMSKILKPSDFVQFQKKFREVNLIWGGL</sequence>
<dbReference type="Proteomes" id="UP000002220">
    <property type="component" value="Chromosome"/>
</dbReference>
<gene>
    <name evidence="2" type="ordered locus">Plim_1257</name>
</gene>
<evidence type="ECO:0000313" key="2">
    <source>
        <dbReference type="EMBL" id="ADG67091.1"/>
    </source>
</evidence>
<dbReference type="KEGG" id="plm:Plim_1257"/>
<dbReference type="STRING" id="521674.Plim_1257"/>
<feature type="transmembrane region" description="Helical" evidence="1">
    <location>
        <begin position="20"/>
        <end position="45"/>
    </location>
</feature>
<accession>D5SUN9</accession>
<protein>
    <submittedName>
        <fullName evidence="2">Uncharacterized protein</fullName>
    </submittedName>
</protein>
<keyword evidence="1" id="KW-0472">Membrane</keyword>
<organism evidence="2 3">
    <name type="scientific">Planctopirus limnophila (strain ATCC 43296 / DSM 3776 / IFAM 1008 / Mu 290)</name>
    <name type="common">Planctomyces limnophilus</name>
    <dbReference type="NCBI Taxonomy" id="521674"/>
    <lineage>
        <taxon>Bacteria</taxon>
        <taxon>Pseudomonadati</taxon>
        <taxon>Planctomycetota</taxon>
        <taxon>Planctomycetia</taxon>
        <taxon>Planctomycetales</taxon>
        <taxon>Planctomycetaceae</taxon>
        <taxon>Planctopirus</taxon>
    </lineage>
</organism>
<keyword evidence="1" id="KW-1133">Transmembrane helix</keyword>
<evidence type="ECO:0000313" key="3">
    <source>
        <dbReference type="Proteomes" id="UP000002220"/>
    </source>
</evidence>
<reference evidence="2 3" key="1">
    <citation type="journal article" date="2010" name="Stand. Genomic Sci.">
        <title>Complete genome sequence of Planctomyces limnophilus type strain (Mu 290).</title>
        <authorList>
            <person name="Labutti K."/>
            <person name="Sikorski J."/>
            <person name="Schneider S."/>
            <person name="Nolan M."/>
            <person name="Lucas S."/>
            <person name="Glavina Del Rio T."/>
            <person name="Tice H."/>
            <person name="Cheng J.F."/>
            <person name="Goodwin L."/>
            <person name="Pitluck S."/>
            <person name="Liolios K."/>
            <person name="Ivanova N."/>
            <person name="Mavromatis K."/>
            <person name="Mikhailova N."/>
            <person name="Pati A."/>
            <person name="Chen A."/>
            <person name="Palaniappan K."/>
            <person name="Land M."/>
            <person name="Hauser L."/>
            <person name="Chang Y.J."/>
            <person name="Jeffries C.D."/>
            <person name="Tindall B.J."/>
            <person name="Rohde M."/>
            <person name="Goker M."/>
            <person name="Woyke T."/>
            <person name="Bristow J."/>
            <person name="Eisen J.A."/>
            <person name="Markowitz V."/>
            <person name="Hugenholtz P."/>
            <person name="Kyrpides N.C."/>
            <person name="Klenk H.P."/>
            <person name="Lapidus A."/>
        </authorList>
    </citation>
    <scope>NUCLEOTIDE SEQUENCE [LARGE SCALE GENOMIC DNA]</scope>
    <source>
        <strain evidence="3">ATCC 43296 / DSM 3776 / IFAM 1008 / 290</strain>
    </source>
</reference>
<dbReference type="AlphaFoldDB" id="D5SUN9"/>
<dbReference type="EMBL" id="CP001744">
    <property type="protein sequence ID" value="ADG67091.1"/>
    <property type="molecule type" value="Genomic_DNA"/>
</dbReference>